<dbReference type="PROSITE" id="PS52029">
    <property type="entry name" value="LD_TPASE"/>
    <property type="match status" value="1"/>
</dbReference>
<dbReference type="InterPro" id="IPR005490">
    <property type="entry name" value="LD_TPept_cat_dom"/>
</dbReference>
<sequence length="536" mass="57004">MNENNKMNKGGAFADGEATAVFAPLDLSAFAVPEEGAATAVRKPRKRHVVWPWVVLAVFVVAIGAAAGGGYWFFQSHALPGVTLWGNDVTGRSHEQLVSEIDDTVNNTAVPVSYDGKTAKVTLKDLGLSVDSSALADEVMNAKRDNVWWQRYAWWINDNVSTEPANPQAASSSALSAKLGVEETEPVNASVTLNDDRSGFTVVAGQQGQGVDAEPVAKAAVAVVKSLGSTSAQAVEVTTQSIDPVVTDAIADKAKTTLDGLVKTPVAITIGDRAIGSFDAVALADATTVDANENAKLADGQTRNGYVVFDAAKLQQYYDDTIKTSLQSKREDREVIVNNSGEEVNVIKEGHDGVTVTAGSDTNVGKDAAEALANGGGSVAVEGTVDKMQTKKTKRHVVVDLSDRKVYAYENGKLIKTMNMVAAQGNDVKTGACDGTMCTPTGDFDIWLKYESQDMSGNLTLSNGKVEKWDVKDVGYVNYFSHGGCAIHRVASSTPYNDADLVNWPNTSHGCVGIGWDVAPWFFDWCVMGTSVHVQQ</sequence>
<dbReference type="GO" id="GO:0071972">
    <property type="term" value="F:peptidoglycan L,D-transpeptidase activity"/>
    <property type="evidence" value="ECO:0007669"/>
    <property type="project" value="TreeGrafter"/>
</dbReference>
<dbReference type="EMBL" id="WBSM01000008">
    <property type="protein sequence ID" value="KAB8287419.1"/>
    <property type="molecule type" value="Genomic_DNA"/>
</dbReference>
<dbReference type="GO" id="GO:0018104">
    <property type="term" value="P:peptidoglycan-protein cross-linking"/>
    <property type="evidence" value="ECO:0007669"/>
    <property type="project" value="TreeGrafter"/>
</dbReference>
<reference evidence="9 12" key="2">
    <citation type="submission" date="2019-10" db="EMBL/GenBank/DDBJ databases">
        <title>Characterization of the phylogenetic diversity of two novel species belonging to the genus Bifidobacterium: Bifidobacterium cebidarum sp. nov. and Bifidobacterium leontopitheci sp. nov.</title>
        <authorList>
            <person name="Lugli G.A."/>
            <person name="Duranti S."/>
            <person name="Milani C."/>
            <person name="Turroni F."/>
            <person name="Ventura M."/>
        </authorList>
    </citation>
    <scope>NUCLEOTIDE SEQUENCE [LARGE SCALE GENOMIC DNA]</scope>
    <source>
        <strain evidence="9 12">DSM 100688</strain>
    </source>
</reference>
<feature type="domain" description="L,D-TPase catalytic" evidence="8">
    <location>
        <begin position="395"/>
        <end position="535"/>
    </location>
</feature>
<evidence type="ECO:0000256" key="7">
    <source>
        <dbReference type="SAM" id="Phobius"/>
    </source>
</evidence>
<dbReference type="InterPro" id="IPR050979">
    <property type="entry name" value="LD-transpeptidase"/>
</dbReference>
<dbReference type="InterPro" id="IPR038063">
    <property type="entry name" value="Transpep_catalytic_dom"/>
</dbReference>
<keyword evidence="4 6" id="KW-0573">Peptidoglycan synthesis</keyword>
<dbReference type="EMBL" id="WHZX01000006">
    <property type="protein sequence ID" value="NEG72139.1"/>
    <property type="molecule type" value="Genomic_DNA"/>
</dbReference>
<dbReference type="OrthoDB" id="3176960at2"/>
<dbReference type="RefSeq" id="WP_152358534.1">
    <property type="nucleotide sequence ID" value="NZ_WBSM01000008.1"/>
</dbReference>
<dbReference type="Proteomes" id="UP000469943">
    <property type="component" value="Unassembled WGS sequence"/>
</dbReference>
<dbReference type="CDD" id="cd16913">
    <property type="entry name" value="YkuD_like"/>
    <property type="match status" value="1"/>
</dbReference>
<proteinExistence type="predicted"/>
<dbReference type="GO" id="GO:0016740">
    <property type="term" value="F:transferase activity"/>
    <property type="evidence" value="ECO:0007669"/>
    <property type="project" value="UniProtKB-KW"/>
</dbReference>
<keyword evidence="3 6" id="KW-0133">Cell shape</keyword>
<feature type="active site" description="Proton donor/acceptor" evidence="6">
    <location>
        <position position="488"/>
    </location>
</feature>
<keyword evidence="7" id="KW-1133">Transmembrane helix</keyword>
<dbReference type="GO" id="GO:0008360">
    <property type="term" value="P:regulation of cell shape"/>
    <property type="evidence" value="ECO:0007669"/>
    <property type="project" value="UniProtKB-UniRule"/>
</dbReference>
<dbReference type="UniPathway" id="UPA00219"/>
<feature type="active site" description="Nucleophile" evidence="6">
    <location>
        <position position="511"/>
    </location>
</feature>
<accession>A0A6L4X1E6</accession>
<keyword evidence="7" id="KW-0812">Transmembrane</keyword>
<evidence type="ECO:0000259" key="8">
    <source>
        <dbReference type="PROSITE" id="PS52029"/>
    </source>
</evidence>
<reference evidence="10 11" key="1">
    <citation type="submission" date="2019-10" db="EMBL/GenBank/DDBJ databases">
        <title>Bifidobacterium from non-human primates.</title>
        <authorList>
            <person name="Modesto M."/>
        </authorList>
    </citation>
    <scope>NUCLEOTIDE SEQUENCE [LARGE SCALE GENOMIC DNA]</scope>
    <source>
        <strain evidence="10 11">TREM</strain>
    </source>
</reference>
<keyword evidence="5 6" id="KW-0961">Cell wall biogenesis/degradation</keyword>
<dbReference type="GO" id="GO:0005576">
    <property type="term" value="C:extracellular region"/>
    <property type="evidence" value="ECO:0007669"/>
    <property type="project" value="TreeGrafter"/>
</dbReference>
<evidence type="ECO:0000256" key="1">
    <source>
        <dbReference type="ARBA" id="ARBA00004752"/>
    </source>
</evidence>
<dbReference type="PANTHER" id="PTHR30582:SF2">
    <property type="entry name" value="L,D-TRANSPEPTIDASE YCIB-RELATED"/>
    <property type="match status" value="1"/>
</dbReference>
<evidence type="ECO:0000256" key="4">
    <source>
        <dbReference type="ARBA" id="ARBA00022984"/>
    </source>
</evidence>
<comment type="pathway">
    <text evidence="1 6">Cell wall biogenesis; peptidoglycan biosynthesis.</text>
</comment>
<evidence type="ECO:0000313" key="12">
    <source>
        <dbReference type="Proteomes" id="UP000482084"/>
    </source>
</evidence>
<evidence type="ECO:0000256" key="3">
    <source>
        <dbReference type="ARBA" id="ARBA00022960"/>
    </source>
</evidence>
<evidence type="ECO:0000313" key="11">
    <source>
        <dbReference type="Proteomes" id="UP000469943"/>
    </source>
</evidence>
<name>A0A6L4X1E6_9BIFI</name>
<keyword evidence="12" id="KW-1185">Reference proteome</keyword>
<evidence type="ECO:0000313" key="10">
    <source>
        <dbReference type="EMBL" id="NEG72139.1"/>
    </source>
</evidence>
<gene>
    <name evidence="9" type="ORF">DSM100688_1506</name>
    <name evidence="10" type="ORF">GFD24_07995</name>
</gene>
<dbReference type="PANTHER" id="PTHR30582">
    <property type="entry name" value="L,D-TRANSPEPTIDASE"/>
    <property type="match status" value="1"/>
</dbReference>
<keyword evidence="2" id="KW-0808">Transferase</keyword>
<evidence type="ECO:0000256" key="2">
    <source>
        <dbReference type="ARBA" id="ARBA00022679"/>
    </source>
</evidence>
<keyword evidence="7" id="KW-0472">Membrane</keyword>
<dbReference type="Gene3D" id="2.40.440.10">
    <property type="entry name" value="L,D-transpeptidase catalytic domain-like"/>
    <property type="match status" value="1"/>
</dbReference>
<feature type="transmembrane region" description="Helical" evidence="7">
    <location>
        <begin position="50"/>
        <end position="74"/>
    </location>
</feature>
<protein>
    <submittedName>
        <fullName evidence="9">L,D-transpeptidase catalytic domain-containing protein</fullName>
    </submittedName>
    <submittedName>
        <fullName evidence="10">L,D-transpeptidase family protein</fullName>
    </submittedName>
</protein>
<dbReference type="AlphaFoldDB" id="A0A6L4X1E6"/>
<dbReference type="GO" id="GO:0071555">
    <property type="term" value="P:cell wall organization"/>
    <property type="evidence" value="ECO:0007669"/>
    <property type="project" value="UniProtKB-UniRule"/>
</dbReference>
<evidence type="ECO:0000313" key="9">
    <source>
        <dbReference type="EMBL" id="KAB8287419.1"/>
    </source>
</evidence>
<organism evidence="9 12">
    <name type="scientific">Bifidobacterium ramosum</name>
    <dbReference type="NCBI Taxonomy" id="1798158"/>
    <lineage>
        <taxon>Bacteria</taxon>
        <taxon>Bacillati</taxon>
        <taxon>Actinomycetota</taxon>
        <taxon>Actinomycetes</taxon>
        <taxon>Bifidobacteriales</taxon>
        <taxon>Bifidobacteriaceae</taxon>
        <taxon>Bifidobacterium</taxon>
    </lineage>
</organism>
<dbReference type="SUPFAM" id="SSF141523">
    <property type="entry name" value="L,D-transpeptidase catalytic domain-like"/>
    <property type="match status" value="1"/>
</dbReference>
<evidence type="ECO:0000256" key="5">
    <source>
        <dbReference type="ARBA" id="ARBA00023316"/>
    </source>
</evidence>
<dbReference type="Proteomes" id="UP000482084">
    <property type="component" value="Unassembled WGS sequence"/>
</dbReference>
<dbReference type="Pfam" id="PF03734">
    <property type="entry name" value="YkuD"/>
    <property type="match status" value="1"/>
</dbReference>
<evidence type="ECO:0000256" key="6">
    <source>
        <dbReference type="PROSITE-ProRule" id="PRU01373"/>
    </source>
</evidence>
<comment type="caution">
    <text evidence="9">The sequence shown here is derived from an EMBL/GenBank/DDBJ whole genome shotgun (WGS) entry which is preliminary data.</text>
</comment>